<gene>
    <name evidence="1" type="ORF">NE632_09255</name>
</gene>
<dbReference type="EMBL" id="JANGCN010000019">
    <property type="protein sequence ID" value="MCQ5153496.1"/>
    <property type="molecule type" value="Genomic_DNA"/>
</dbReference>
<evidence type="ECO:0000313" key="2">
    <source>
        <dbReference type="Proteomes" id="UP001206236"/>
    </source>
</evidence>
<name>A0AAW5KK55_9FIRM</name>
<reference evidence="1" key="1">
    <citation type="submission" date="2022-06" db="EMBL/GenBank/DDBJ databases">
        <title>Isolation of gut microbiota from human fecal samples.</title>
        <authorList>
            <person name="Pamer E.G."/>
            <person name="Barat B."/>
            <person name="Waligurski E."/>
            <person name="Medina S."/>
            <person name="Paddock L."/>
            <person name="Mostad J."/>
        </authorList>
    </citation>
    <scope>NUCLEOTIDE SEQUENCE</scope>
    <source>
        <strain evidence="1">DFI.5.57</strain>
    </source>
</reference>
<accession>A0AAW5KK55</accession>
<organism evidence="1 2">
    <name type="scientific">Ruminococcus bicirculans</name>
    <name type="common">ex Wegman et al. 2014</name>
    <dbReference type="NCBI Taxonomy" id="1160721"/>
    <lineage>
        <taxon>Bacteria</taxon>
        <taxon>Bacillati</taxon>
        <taxon>Bacillota</taxon>
        <taxon>Clostridia</taxon>
        <taxon>Eubacteriales</taxon>
        <taxon>Oscillospiraceae</taxon>
        <taxon>Ruminococcus</taxon>
    </lineage>
</organism>
<dbReference type="Proteomes" id="UP001206236">
    <property type="component" value="Unassembled WGS sequence"/>
</dbReference>
<sequence>MQNDIKKAIEDIYINGNTELFITKCRDTVDFLDELLEKIKTKSENVEKFFDSNEPSSEIRIVVNRCSFSEGEIEYVSLLQINKIVKYFYLQDEFSIDSPDPDGMDSYLAGFRNEPYSKKQFDVDETICNYLTEKGYSRLYINDMDEVYPGIKKFKDREETNQMTVGNALFMDMWELCNSD</sequence>
<evidence type="ECO:0000313" key="1">
    <source>
        <dbReference type="EMBL" id="MCQ5153496.1"/>
    </source>
</evidence>
<proteinExistence type="predicted"/>
<dbReference type="AlphaFoldDB" id="A0AAW5KK55"/>
<dbReference type="RefSeq" id="WP_195249776.1">
    <property type="nucleotide sequence ID" value="NZ_JADMYU010000029.1"/>
</dbReference>
<comment type="caution">
    <text evidence="1">The sequence shown here is derived from an EMBL/GenBank/DDBJ whole genome shotgun (WGS) entry which is preliminary data.</text>
</comment>
<protein>
    <submittedName>
        <fullName evidence="1">Uncharacterized protein</fullName>
    </submittedName>
</protein>